<accession>A0A4Y5Z0K3</accession>
<keyword evidence="2 5" id="KW-0812">Transmembrane</keyword>
<sequence>MPAMNASHASKGHDLSTSNGLALQRTRFAGERTLMAWVRTSFSMITFGFSLVKFFQYLRTDHPDGADAGVHYLGLVMILVGIGAISVGIWEHWGLLKSLNAVDESKRTTPALYVAGVVGLLGISALVTAMIRTRG</sequence>
<keyword evidence="4 5" id="KW-0472">Membrane</keyword>
<dbReference type="GO" id="GO:0012505">
    <property type="term" value="C:endomembrane system"/>
    <property type="evidence" value="ECO:0007669"/>
    <property type="project" value="UniProtKB-SubCell"/>
</dbReference>
<dbReference type="OrthoDB" id="582337at2"/>
<dbReference type="EMBL" id="CP041046">
    <property type="protein sequence ID" value="QDE38701.1"/>
    <property type="molecule type" value="Genomic_DNA"/>
</dbReference>
<feature type="transmembrane region" description="Helical" evidence="5">
    <location>
        <begin position="36"/>
        <end position="58"/>
    </location>
</feature>
<name>A0A4Y5Z0K3_9GAMM</name>
<dbReference type="InterPro" id="IPR003807">
    <property type="entry name" value="DUF202"/>
</dbReference>
<evidence type="ECO:0000256" key="3">
    <source>
        <dbReference type="ARBA" id="ARBA00022989"/>
    </source>
</evidence>
<evidence type="ECO:0000259" key="6">
    <source>
        <dbReference type="Pfam" id="PF02656"/>
    </source>
</evidence>
<evidence type="ECO:0000313" key="7">
    <source>
        <dbReference type="EMBL" id="QDE38701.1"/>
    </source>
</evidence>
<evidence type="ECO:0000256" key="4">
    <source>
        <dbReference type="ARBA" id="ARBA00023136"/>
    </source>
</evidence>
<proteinExistence type="predicted"/>
<dbReference type="KEGG" id="lpy:FIV34_05540"/>
<feature type="domain" description="DUF202" evidence="6">
    <location>
        <begin position="25"/>
        <end position="94"/>
    </location>
</feature>
<feature type="transmembrane region" description="Helical" evidence="5">
    <location>
        <begin position="110"/>
        <end position="131"/>
    </location>
</feature>
<reference evidence="7 8" key="1">
    <citation type="submission" date="2019-06" db="EMBL/GenBank/DDBJ databases">
        <title>A complete genome sequence for Luteibacter pinisoli MAH-14.</title>
        <authorList>
            <person name="Baltrus D.A."/>
        </authorList>
    </citation>
    <scope>NUCLEOTIDE SEQUENCE [LARGE SCALE GENOMIC DNA]</scope>
    <source>
        <strain evidence="7 8">MAH-14</strain>
    </source>
</reference>
<feature type="transmembrane region" description="Helical" evidence="5">
    <location>
        <begin position="70"/>
        <end position="90"/>
    </location>
</feature>
<dbReference type="Pfam" id="PF02656">
    <property type="entry name" value="DUF202"/>
    <property type="match status" value="1"/>
</dbReference>
<comment type="subcellular location">
    <subcellularLocation>
        <location evidence="1">Endomembrane system</location>
        <topology evidence="1">Multi-pass membrane protein</topology>
    </subcellularLocation>
</comment>
<evidence type="ECO:0000256" key="5">
    <source>
        <dbReference type="SAM" id="Phobius"/>
    </source>
</evidence>
<gene>
    <name evidence="7" type="ORF">FIV34_05540</name>
</gene>
<dbReference type="Proteomes" id="UP000316093">
    <property type="component" value="Chromosome"/>
</dbReference>
<keyword evidence="8" id="KW-1185">Reference proteome</keyword>
<evidence type="ECO:0000256" key="1">
    <source>
        <dbReference type="ARBA" id="ARBA00004127"/>
    </source>
</evidence>
<organism evidence="7 8">
    <name type="scientific">Luteibacter pinisoli</name>
    <dbReference type="NCBI Taxonomy" id="2589080"/>
    <lineage>
        <taxon>Bacteria</taxon>
        <taxon>Pseudomonadati</taxon>
        <taxon>Pseudomonadota</taxon>
        <taxon>Gammaproteobacteria</taxon>
        <taxon>Lysobacterales</taxon>
        <taxon>Rhodanobacteraceae</taxon>
        <taxon>Luteibacter</taxon>
    </lineage>
</organism>
<protein>
    <submittedName>
        <fullName evidence="7">DUF202 domain-containing protein</fullName>
    </submittedName>
</protein>
<evidence type="ECO:0000256" key="2">
    <source>
        <dbReference type="ARBA" id="ARBA00022692"/>
    </source>
</evidence>
<dbReference type="AlphaFoldDB" id="A0A4Y5Z0K3"/>
<evidence type="ECO:0000313" key="8">
    <source>
        <dbReference type="Proteomes" id="UP000316093"/>
    </source>
</evidence>
<keyword evidence="3 5" id="KW-1133">Transmembrane helix</keyword>